<dbReference type="Gene3D" id="1.50.40.10">
    <property type="entry name" value="Mitochondrial carrier domain"/>
    <property type="match status" value="1"/>
</dbReference>
<evidence type="ECO:0000256" key="2">
    <source>
        <dbReference type="ARBA" id="ARBA00006375"/>
    </source>
</evidence>
<organism evidence="17 18">
    <name type="scientific">Tribonema minus</name>
    <dbReference type="NCBI Taxonomy" id="303371"/>
    <lineage>
        <taxon>Eukaryota</taxon>
        <taxon>Sar</taxon>
        <taxon>Stramenopiles</taxon>
        <taxon>Ochrophyta</taxon>
        <taxon>PX clade</taxon>
        <taxon>Xanthophyceae</taxon>
        <taxon>Tribonematales</taxon>
        <taxon>Tribonemataceae</taxon>
        <taxon>Tribonema</taxon>
    </lineage>
</organism>
<evidence type="ECO:0000313" key="18">
    <source>
        <dbReference type="Proteomes" id="UP000664859"/>
    </source>
</evidence>
<keyword evidence="5" id="KW-0050">Antiport</keyword>
<gene>
    <name evidence="17" type="ORF">JKP88DRAFT_208092</name>
</gene>
<comment type="similarity">
    <text evidence="2 15">Belongs to the mitochondrial carrier (TC 2.A.29) family.</text>
</comment>
<evidence type="ECO:0000256" key="16">
    <source>
        <dbReference type="RuleBase" id="RU368008"/>
    </source>
</evidence>
<dbReference type="InterPro" id="IPR023395">
    <property type="entry name" value="MCP_dom_sf"/>
</dbReference>
<accession>A0A836CGY1</accession>
<dbReference type="PANTHER" id="PTHR45635">
    <property type="entry name" value="ADP,ATP CARRIER PROTEIN 1-RELATED-RELATED"/>
    <property type="match status" value="1"/>
</dbReference>
<dbReference type="OrthoDB" id="270584at2759"/>
<keyword evidence="10" id="KW-0496">Mitochondrion</keyword>
<proteinExistence type="inferred from homology"/>
<keyword evidence="9" id="KW-1133">Transmembrane helix</keyword>
<evidence type="ECO:0000256" key="9">
    <source>
        <dbReference type="ARBA" id="ARBA00022989"/>
    </source>
</evidence>
<evidence type="ECO:0000256" key="7">
    <source>
        <dbReference type="ARBA" id="ARBA00022737"/>
    </source>
</evidence>
<keyword evidence="7" id="KW-0677">Repeat</keyword>
<evidence type="ECO:0000256" key="11">
    <source>
        <dbReference type="ARBA" id="ARBA00023136"/>
    </source>
</evidence>
<dbReference type="PROSITE" id="PS50920">
    <property type="entry name" value="SOLCAR"/>
    <property type="match status" value="3"/>
</dbReference>
<dbReference type="PRINTS" id="PR00927">
    <property type="entry name" value="ADPTRNSLCASE"/>
</dbReference>
<evidence type="ECO:0000256" key="10">
    <source>
        <dbReference type="ARBA" id="ARBA00023128"/>
    </source>
</evidence>
<dbReference type="GO" id="GO:1990544">
    <property type="term" value="P:mitochondrial ATP transmembrane transport"/>
    <property type="evidence" value="ECO:0007669"/>
    <property type="project" value="InterPro"/>
</dbReference>
<evidence type="ECO:0000256" key="14">
    <source>
        <dbReference type="PROSITE-ProRule" id="PRU00282"/>
    </source>
</evidence>
<dbReference type="GO" id="GO:0140021">
    <property type="term" value="P:mitochondrial ADP transmembrane transport"/>
    <property type="evidence" value="ECO:0007669"/>
    <property type="project" value="InterPro"/>
</dbReference>
<dbReference type="InterPro" id="IPR018108">
    <property type="entry name" value="MCP_transmembrane"/>
</dbReference>
<evidence type="ECO:0000256" key="5">
    <source>
        <dbReference type="ARBA" id="ARBA00022449"/>
    </source>
</evidence>
<name>A0A836CGY1_9STRA</name>
<dbReference type="Pfam" id="PF00153">
    <property type="entry name" value="Mito_carr"/>
    <property type="match status" value="3"/>
</dbReference>
<evidence type="ECO:0000313" key="17">
    <source>
        <dbReference type="EMBL" id="KAG5184853.1"/>
    </source>
</evidence>
<evidence type="ECO:0000256" key="13">
    <source>
        <dbReference type="ARBA" id="ARBA00045250"/>
    </source>
</evidence>
<comment type="catalytic activity">
    <reaction evidence="12">
        <text>ADP(in) + ATP(out) = ADP(out) + ATP(in)</text>
        <dbReference type="Rhea" id="RHEA:34999"/>
        <dbReference type="ChEBI" id="CHEBI:30616"/>
        <dbReference type="ChEBI" id="CHEBI:456216"/>
    </reaction>
    <physiologicalReaction direction="left-to-right" evidence="12">
        <dbReference type="Rhea" id="RHEA:35000"/>
    </physiologicalReaction>
</comment>
<keyword evidence="8" id="KW-0999">Mitochondrion inner membrane</keyword>
<comment type="subunit">
    <text evidence="3 16">Monomer.</text>
</comment>
<evidence type="ECO:0000256" key="15">
    <source>
        <dbReference type="RuleBase" id="RU000488"/>
    </source>
</evidence>
<feature type="repeat" description="Solcar" evidence="14">
    <location>
        <begin position="223"/>
        <end position="306"/>
    </location>
</feature>
<dbReference type="AlphaFoldDB" id="A0A836CGY1"/>
<evidence type="ECO:0000256" key="4">
    <source>
        <dbReference type="ARBA" id="ARBA00022448"/>
    </source>
</evidence>
<evidence type="ECO:0000256" key="3">
    <source>
        <dbReference type="ARBA" id="ARBA00011245"/>
    </source>
</evidence>
<evidence type="ECO:0000256" key="8">
    <source>
        <dbReference type="ARBA" id="ARBA00022792"/>
    </source>
</evidence>
<sequence length="308" mass="33721">MGVGEHGGKQQTVLRKLANDLLSGGLAGIVSKTIIAPVERVKLLLQVQHASTQIAPHERYKGMSDCFKRVYKEQGLLSFWRGNLANVTRYFPGQALNFTIWDRFRDAFLSDAPAAQTDFWRYLARSVAVGGAAGAASLVVLYPFDFARTRVGVDVGVGAQRLYAGSVDCLRRVVRAEGWRGVFRGFDAALVGVFAWRGLYFGCYDAALVRAFAGDRRGGTVAQRWLLAQAVTTAAGTAVYPLDTLRRRMMMQAGRADVLYAGSWHCARTVAREEGVRGFYRGLSANLVRGVGGALMLVLFDEIRVLMG</sequence>
<comment type="caution">
    <text evidence="17">The sequence shown here is derived from an EMBL/GenBank/DDBJ whole genome shotgun (WGS) entry which is preliminary data.</text>
</comment>
<reference evidence="17" key="1">
    <citation type="submission" date="2021-02" db="EMBL/GenBank/DDBJ databases">
        <title>First Annotated Genome of the Yellow-green Alga Tribonema minus.</title>
        <authorList>
            <person name="Mahan K.M."/>
        </authorList>
    </citation>
    <scope>NUCLEOTIDE SEQUENCE</scope>
    <source>
        <strain evidence="17">UTEX B ZZ1240</strain>
    </source>
</reference>
<protein>
    <recommendedName>
        <fullName evidence="16">ADP/ATP translocase</fullName>
    </recommendedName>
    <alternativeName>
        <fullName evidence="16">ADP,ATP carrier protein</fullName>
    </alternativeName>
</protein>
<dbReference type="GO" id="GO:0005471">
    <property type="term" value="F:ATP:ADP antiporter activity"/>
    <property type="evidence" value="ECO:0007669"/>
    <property type="project" value="UniProtKB-UniRule"/>
</dbReference>
<dbReference type="PANTHER" id="PTHR45635:SF14">
    <property type="entry name" value="ADP_ATP TRANSLOCASE"/>
    <property type="match status" value="1"/>
</dbReference>
<keyword evidence="18" id="KW-1185">Reference proteome</keyword>
<keyword evidence="4 15" id="KW-0813">Transport</keyword>
<dbReference type="EMBL" id="JAFCMP010000147">
    <property type="protein sequence ID" value="KAG5184853.1"/>
    <property type="molecule type" value="Genomic_DNA"/>
</dbReference>
<dbReference type="Proteomes" id="UP000664859">
    <property type="component" value="Unassembled WGS sequence"/>
</dbReference>
<keyword evidence="11 14" id="KW-0472">Membrane</keyword>
<evidence type="ECO:0000256" key="1">
    <source>
        <dbReference type="ARBA" id="ARBA00004448"/>
    </source>
</evidence>
<dbReference type="GO" id="GO:0005743">
    <property type="term" value="C:mitochondrial inner membrane"/>
    <property type="evidence" value="ECO:0007669"/>
    <property type="project" value="UniProtKB-SubCell"/>
</dbReference>
<dbReference type="SUPFAM" id="SSF103506">
    <property type="entry name" value="Mitochondrial carrier"/>
    <property type="match status" value="1"/>
</dbReference>
<dbReference type="InterPro" id="IPR002113">
    <property type="entry name" value="ADT_euk_type"/>
</dbReference>
<feature type="repeat" description="Solcar" evidence="14">
    <location>
        <begin position="121"/>
        <end position="210"/>
    </location>
</feature>
<feature type="repeat" description="Solcar" evidence="14">
    <location>
        <begin position="15"/>
        <end position="107"/>
    </location>
</feature>
<comment type="function">
    <text evidence="16">Catalyzes the exchange of ADP and ATP across the membrane.</text>
</comment>
<dbReference type="InterPro" id="IPR002067">
    <property type="entry name" value="MCP"/>
</dbReference>
<evidence type="ECO:0000256" key="6">
    <source>
        <dbReference type="ARBA" id="ARBA00022692"/>
    </source>
</evidence>
<dbReference type="PRINTS" id="PR00926">
    <property type="entry name" value="MITOCARRIER"/>
</dbReference>
<comment type="function">
    <text evidence="13">ADP:ATP antiporter that mediates import of ADP into the mitochondrial matrix for ATP synthesis, and export of ATP out to fuel the cell. Cycles between the cytoplasmic-open state (c-state) and the matrix-open state (m-state): operates by the alternating access mechanism with a single substrate-binding site intermittently exposed to either the cytosolic (c-state) or matrix (m-state) side of the inner mitochondrial membrane.</text>
</comment>
<comment type="subcellular location">
    <subcellularLocation>
        <location evidence="16">Membrane</location>
        <topology evidence="16">Multi-pass membrane protein</topology>
    </subcellularLocation>
    <subcellularLocation>
        <location evidence="1">Mitochondrion inner membrane</location>
        <topology evidence="1">Multi-pass membrane protein</topology>
    </subcellularLocation>
</comment>
<keyword evidence="6 14" id="KW-0812">Transmembrane</keyword>
<evidence type="ECO:0000256" key="12">
    <source>
        <dbReference type="ARBA" id="ARBA00024143"/>
    </source>
</evidence>